<dbReference type="SUPFAM" id="SSF51735">
    <property type="entry name" value="NAD(P)-binding Rossmann-fold domains"/>
    <property type="match status" value="1"/>
</dbReference>
<dbReference type="InterPro" id="IPR013120">
    <property type="entry name" value="FAR_NAD-bd"/>
</dbReference>
<evidence type="ECO:0000313" key="3">
    <source>
        <dbReference type="Proteomes" id="UP000321574"/>
    </source>
</evidence>
<dbReference type="InterPro" id="IPR036291">
    <property type="entry name" value="NAD(P)-bd_dom_sf"/>
</dbReference>
<dbReference type="AlphaFoldDB" id="A0A5C8NSL8"/>
<accession>A0A5C8NSL8</accession>
<dbReference type="Pfam" id="PF07993">
    <property type="entry name" value="NAD_binding_4"/>
    <property type="match status" value="1"/>
</dbReference>
<sequence length="370" mass="42976">MQHVYFITGYPGFLASGLIRQLIKDYREQVKHIYLLVLPEKMNRAKEDIFHFQKAYQLDQDFTTIIPGDITKKQLAMNEGTMAKVNNQVTHVFHLAALYDLAVPKELAHLTNVLGTKQVNQWVQTLPSLKRYVYFSTAYVSGTRKGKIYEHELKKKQSFRNHYEHTKYLAEISVRKVMNIVPTTIIRASIVIGNSQTGFIPKFDGLYFLLNFYDKIHFPSLIPYFGDSQVKVEGNFVPSDFVLQATSFLVMQEESIEKTYHLTDPNPYTMRDIQTMIAEVFLGKRPKRNIPIPLTKALLQEKMISKWIKVEKEAMDYFTIPSSYDCSETLKDLSGTGITCPDLKNVLPPMVDFYRKYKDDHQKQIDVFRQ</sequence>
<comment type="caution">
    <text evidence="2">The sequence shown here is derived from an EMBL/GenBank/DDBJ whole genome shotgun (WGS) entry which is preliminary data.</text>
</comment>
<dbReference type="PANTHER" id="PTHR11011">
    <property type="entry name" value="MALE STERILITY PROTEIN 2-RELATED"/>
    <property type="match status" value="1"/>
</dbReference>
<feature type="domain" description="Thioester reductase (TE)" evidence="1">
    <location>
        <begin position="7"/>
        <end position="245"/>
    </location>
</feature>
<protein>
    <submittedName>
        <fullName evidence="2">SDR family oxidoreductase</fullName>
    </submittedName>
</protein>
<dbReference type="CDD" id="cd05263">
    <property type="entry name" value="MupV_like_SDR_e"/>
    <property type="match status" value="1"/>
</dbReference>
<evidence type="ECO:0000313" key="2">
    <source>
        <dbReference type="EMBL" id="TXL63941.1"/>
    </source>
</evidence>
<gene>
    <name evidence="2" type="ORF">FHP05_09615</name>
</gene>
<evidence type="ECO:0000259" key="1">
    <source>
        <dbReference type="Pfam" id="PF07993"/>
    </source>
</evidence>
<organism evidence="2 3">
    <name type="scientific">Cerasibacillus terrae</name>
    <dbReference type="NCBI Taxonomy" id="2498845"/>
    <lineage>
        <taxon>Bacteria</taxon>
        <taxon>Bacillati</taxon>
        <taxon>Bacillota</taxon>
        <taxon>Bacilli</taxon>
        <taxon>Bacillales</taxon>
        <taxon>Bacillaceae</taxon>
        <taxon>Cerasibacillus</taxon>
    </lineage>
</organism>
<dbReference type="Gene3D" id="3.40.50.720">
    <property type="entry name" value="NAD(P)-binding Rossmann-like Domain"/>
    <property type="match status" value="1"/>
</dbReference>
<dbReference type="GO" id="GO:0080019">
    <property type="term" value="F:alcohol-forming very long-chain fatty acyl-CoA reductase activity"/>
    <property type="evidence" value="ECO:0007669"/>
    <property type="project" value="InterPro"/>
</dbReference>
<dbReference type="EMBL" id="VDUW01000006">
    <property type="protein sequence ID" value="TXL63941.1"/>
    <property type="molecule type" value="Genomic_DNA"/>
</dbReference>
<name>A0A5C8NSL8_9BACI</name>
<proteinExistence type="predicted"/>
<reference evidence="2 3" key="1">
    <citation type="submission" date="2019-06" db="EMBL/GenBank/DDBJ databases">
        <title>Cerasibacillus sp. nov., isolated from maize field.</title>
        <authorList>
            <person name="Lin S.-Y."/>
            <person name="Tsai C.-F."/>
            <person name="Young C.-C."/>
        </authorList>
    </citation>
    <scope>NUCLEOTIDE SEQUENCE [LARGE SCALE GENOMIC DNA]</scope>
    <source>
        <strain evidence="2 3">CC-CFT480</strain>
    </source>
</reference>
<keyword evidence="3" id="KW-1185">Reference proteome</keyword>
<dbReference type="InterPro" id="IPR026055">
    <property type="entry name" value="FAR"/>
</dbReference>
<dbReference type="OrthoDB" id="9807212at2"/>
<dbReference type="RefSeq" id="WP_147667481.1">
    <property type="nucleotide sequence ID" value="NZ_VDUW01000006.1"/>
</dbReference>
<dbReference type="Proteomes" id="UP000321574">
    <property type="component" value="Unassembled WGS sequence"/>
</dbReference>